<dbReference type="PANTHER" id="PTHR23150:SF19">
    <property type="entry name" value="FORMYLGLYCINE-GENERATING ENZYME"/>
    <property type="match status" value="1"/>
</dbReference>
<organism evidence="3 4">
    <name type="scientific">Bremerella cremea</name>
    <dbReference type="NCBI Taxonomy" id="1031537"/>
    <lineage>
        <taxon>Bacteria</taxon>
        <taxon>Pseudomonadati</taxon>
        <taxon>Planctomycetota</taxon>
        <taxon>Planctomycetia</taxon>
        <taxon>Pirellulales</taxon>
        <taxon>Pirellulaceae</taxon>
        <taxon>Bremerella</taxon>
    </lineage>
</organism>
<dbReference type="InterPro" id="IPR005532">
    <property type="entry name" value="SUMF_dom"/>
</dbReference>
<reference evidence="3 4" key="1">
    <citation type="submission" date="2018-07" db="EMBL/GenBank/DDBJ databases">
        <title>Comparative genomes isolates from brazilian mangrove.</title>
        <authorList>
            <person name="De Araujo J.E."/>
            <person name="Taketani R.G."/>
            <person name="Silva M.C.P."/>
            <person name="Lourenco M.V."/>
            <person name="Oliveira V.M."/>
            <person name="Andreote F.D."/>
        </authorList>
    </citation>
    <scope>NUCLEOTIDE SEQUENCE [LARGE SCALE GENOMIC DNA]</scope>
    <source>
        <strain evidence="3 4">HEX PRIS-MGV</strain>
    </source>
</reference>
<feature type="region of interest" description="Disordered" evidence="1">
    <location>
        <begin position="284"/>
        <end position="310"/>
    </location>
</feature>
<dbReference type="InterPro" id="IPR042095">
    <property type="entry name" value="SUMF_sf"/>
</dbReference>
<dbReference type="InterPro" id="IPR051043">
    <property type="entry name" value="Sulfatase_Mod_Factor_Kinase"/>
</dbReference>
<dbReference type="EMBL" id="QPEX01000010">
    <property type="protein sequence ID" value="RCS54491.1"/>
    <property type="molecule type" value="Genomic_DNA"/>
</dbReference>
<gene>
    <name evidence="3" type="ORF">DTL42_04945</name>
</gene>
<dbReference type="SUPFAM" id="SSF56436">
    <property type="entry name" value="C-type lectin-like"/>
    <property type="match status" value="1"/>
</dbReference>
<evidence type="ECO:0000313" key="3">
    <source>
        <dbReference type="EMBL" id="RCS54491.1"/>
    </source>
</evidence>
<comment type="caution">
    <text evidence="3">The sequence shown here is derived from an EMBL/GenBank/DDBJ whole genome shotgun (WGS) entry which is preliminary data.</text>
</comment>
<dbReference type="Pfam" id="PF03781">
    <property type="entry name" value="FGE-sulfatase"/>
    <property type="match status" value="1"/>
</dbReference>
<dbReference type="Gene3D" id="3.90.1580.10">
    <property type="entry name" value="paralog of FGE (formylglycine-generating enzyme)"/>
    <property type="match status" value="1"/>
</dbReference>
<proteinExistence type="predicted"/>
<evidence type="ECO:0000259" key="2">
    <source>
        <dbReference type="Pfam" id="PF03781"/>
    </source>
</evidence>
<dbReference type="PANTHER" id="PTHR23150">
    <property type="entry name" value="SULFATASE MODIFYING FACTOR 1, 2"/>
    <property type="match status" value="1"/>
</dbReference>
<accession>A0A368KVZ4</accession>
<protein>
    <submittedName>
        <fullName evidence="3">Formylglycine-generating enzyme family protein</fullName>
    </submittedName>
</protein>
<dbReference type="GO" id="GO:0120147">
    <property type="term" value="F:formylglycine-generating oxidase activity"/>
    <property type="evidence" value="ECO:0007669"/>
    <property type="project" value="TreeGrafter"/>
</dbReference>
<name>A0A368KVZ4_9BACT</name>
<evidence type="ECO:0000313" key="4">
    <source>
        <dbReference type="Proteomes" id="UP000253562"/>
    </source>
</evidence>
<feature type="domain" description="Sulfatase-modifying factor enzyme-like" evidence="2">
    <location>
        <begin position="38"/>
        <end position="350"/>
    </location>
</feature>
<sequence>MRLPRLISTTVFAMCVGLVPNLTHAQKPTFSENSVGMKLVRLPAGEFEMGMLDEHRLKLEHKSSAYQREIHDYVEAPAFPVKLTKPFSLGASEVTVGQFRKFVEATSYQTDADKAGGAFVFTPQAEEPLDRFQRVAGTNWQNPGFEQTENHSVTCVSWNDAQAYCCWLSEQEGATYRLPTEAEWEYACRAGTRSSYWCGEKPDDLYRVANVADSSLSAVFPEDVIRQRTVGTDDKFADGYVYTAPVASFPANAWGLHDMHGNVWEWCSDKYSDRHYQDMLAQARQQGSRTHPKPIVDPTGPEDTPKHRHGDWRTVRGGSWYVAPLQCRSSVRAFAEANDAFSYLGFRVVKEEAQ</sequence>
<dbReference type="InterPro" id="IPR016187">
    <property type="entry name" value="CTDL_fold"/>
</dbReference>
<dbReference type="Proteomes" id="UP000253562">
    <property type="component" value="Unassembled WGS sequence"/>
</dbReference>
<dbReference type="AlphaFoldDB" id="A0A368KVZ4"/>
<evidence type="ECO:0000256" key="1">
    <source>
        <dbReference type="SAM" id="MobiDB-lite"/>
    </source>
</evidence>